<dbReference type="PANTHER" id="PTHR31642">
    <property type="entry name" value="TRICHOTHECENE 3-O-ACETYLTRANSFERASE"/>
    <property type="match status" value="1"/>
</dbReference>
<dbReference type="InterPro" id="IPR023213">
    <property type="entry name" value="CAT-like_dom_sf"/>
</dbReference>
<accession>A0A9W8HGP1</accession>
<dbReference type="GO" id="GO:0016747">
    <property type="term" value="F:acyltransferase activity, transferring groups other than amino-acyl groups"/>
    <property type="evidence" value="ECO:0007669"/>
    <property type="project" value="TreeGrafter"/>
</dbReference>
<proteinExistence type="predicted"/>
<dbReference type="Gene3D" id="3.30.559.10">
    <property type="entry name" value="Chloramphenicol acetyltransferase-like domain"/>
    <property type="match status" value="2"/>
</dbReference>
<dbReference type="EMBL" id="JANBUL010000021">
    <property type="protein sequence ID" value="KAJ2784724.1"/>
    <property type="molecule type" value="Genomic_DNA"/>
</dbReference>
<dbReference type="InterPro" id="IPR050317">
    <property type="entry name" value="Plant_Fungal_Acyltransferase"/>
</dbReference>
<dbReference type="PANTHER" id="PTHR31642:SF316">
    <property type="entry name" value="PROTEIN ECERIFERUM 26-LIKE"/>
    <property type="match status" value="1"/>
</dbReference>
<organism evidence="1 2">
    <name type="scientific">Coemansia javaensis</name>
    <dbReference type="NCBI Taxonomy" id="2761396"/>
    <lineage>
        <taxon>Eukaryota</taxon>
        <taxon>Fungi</taxon>
        <taxon>Fungi incertae sedis</taxon>
        <taxon>Zoopagomycota</taxon>
        <taxon>Kickxellomycotina</taxon>
        <taxon>Kickxellomycetes</taxon>
        <taxon>Kickxellales</taxon>
        <taxon>Kickxellaceae</taxon>
        <taxon>Coemansia</taxon>
    </lineage>
</organism>
<dbReference type="Proteomes" id="UP001140217">
    <property type="component" value="Unassembled WGS sequence"/>
</dbReference>
<keyword evidence="2" id="KW-1185">Reference proteome</keyword>
<evidence type="ECO:0000313" key="1">
    <source>
        <dbReference type="EMBL" id="KAJ2784724.1"/>
    </source>
</evidence>
<comment type="caution">
    <text evidence="1">The sequence shown here is derived from an EMBL/GenBank/DDBJ whole genome shotgun (WGS) entry which is preliminary data.</text>
</comment>
<protein>
    <submittedName>
        <fullName evidence="1">Uncharacterized protein</fullName>
    </submittedName>
</protein>
<dbReference type="AlphaFoldDB" id="A0A9W8HGP1"/>
<evidence type="ECO:0000313" key="2">
    <source>
        <dbReference type="Proteomes" id="UP001140217"/>
    </source>
</evidence>
<dbReference type="Pfam" id="PF02458">
    <property type="entry name" value="Transferase"/>
    <property type="match status" value="1"/>
</dbReference>
<name>A0A9W8HGP1_9FUNG</name>
<sequence length="478" mass="52522">MTADDTSRPSPCDYFRSVQRHEAELSTADLATFGIHLDGMYLFRNKSGDAQFMSVERIARGFCRLVAEHYPLVLGRPTVRADDGRAVLAVDPDNLCLPDIGEMAVDQPAEAFFETRPHPDAEKPAVRFFNLRRFYAASGVARLPQATYNRDNAAAIVHVIRFQDNAYVALHISLTHVLFDGMGVTAFFRNWAAYTRGVDDPECALKTPPVNDRSVVRAYFDSVAAVVPPYLAQFRELTAGRPMASPANIAPIMMAAPDTPGIEEQHLLHITPARLKQLRQDVDPLQTAFLVLAALLAKTALQANVQEQGGAVPKISYVMIPYDVRPRSTIPAAFSGNASFLAVAPLDSQAVLNGSLRDVASAIAEHSAMTSGAHAKATVEIIENELHVLYQGSAVMCNSAASSYVGLTNLRYMSLDQLDFGWGGPEILACDYYVRDGMMRLHANLQDGGLDIFLNYTDRRFAHLKESPDLLKYVDVIF</sequence>
<gene>
    <name evidence="1" type="ORF">H4R18_000939</name>
</gene>
<reference evidence="1" key="1">
    <citation type="submission" date="2022-07" db="EMBL/GenBank/DDBJ databases">
        <title>Phylogenomic reconstructions and comparative analyses of Kickxellomycotina fungi.</title>
        <authorList>
            <person name="Reynolds N.K."/>
            <person name="Stajich J.E."/>
            <person name="Barry K."/>
            <person name="Grigoriev I.V."/>
            <person name="Crous P."/>
            <person name="Smith M.E."/>
        </authorList>
    </citation>
    <scope>NUCLEOTIDE SEQUENCE</scope>
    <source>
        <strain evidence="1">NBRC 105414</strain>
    </source>
</reference>
<dbReference type="OrthoDB" id="671439at2759"/>